<gene>
    <name evidence="4" type="ORF">I6K02_25170</name>
</gene>
<keyword evidence="2 4" id="KW-0808">Transferase</keyword>
<dbReference type="PANTHER" id="PTHR43861">
    <property type="entry name" value="TRANS-ACONITATE 2-METHYLTRANSFERASE-RELATED"/>
    <property type="match status" value="1"/>
</dbReference>
<name>A0A892ICD0_9BURK</name>
<reference evidence="4 5" key="1">
    <citation type="submission" date="2021-02" db="EMBL/GenBank/DDBJ databases">
        <title>FDA dAtabase for Regulatory Grade micrObial Sequences (FDA-ARGOS): Supporting development and validation of Infectious Disease Dx tests.</title>
        <authorList>
            <person name="Minogue T."/>
            <person name="Wolcott M."/>
            <person name="Wasieloski L."/>
            <person name="Aguilar W."/>
            <person name="Moore D."/>
            <person name="Jaissle J."/>
            <person name="Tallon L."/>
            <person name="Sadzewicz L."/>
            <person name="Zhao X."/>
            <person name="Boylan J."/>
            <person name="Ott S."/>
            <person name="Bowen H."/>
            <person name="Vavikolanu K."/>
            <person name="Mehta A."/>
            <person name="Aluvathingal J."/>
            <person name="Nadendla S."/>
            <person name="Yan Y."/>
            <person name="Sichtig H."/>
        </authorList>
    </citation>
    <scope>NUCLEOTIDE SEQUENCE [LARGE SCALE GENOMIC DNA]</scope>
    <source>
        <strain evidence="4 5">FDAARGOS_1272</strain>
    </source>
</reference>
<evidence type="ECO:0000313" key="5">
    <source>
        <dbReference type="Proteomes" id="UP000625568"/>
    </source>
</evidence>
<evidence type="ECO:0000256" key="2">
    <source>
        <dbReference type="ARBA" id="ARBA00022679"/>
    </source>
</evidence>
<dbReference type="SUPFAM" id="SSF53335">
    <property type="entry name" value="S-adenosyl-L-methionine-dependent methyltransferases"/>
    <property type="match status" value="1"/>
</dbReference>
<dbReference type="InterPro" id="IPR029063">
    <property type="entry name" value="SAM-dependent_MTases_sf"/>
</dbReference>
<keyword evidence="1 4" id="KW-0489">Methyltransferase</keyword>
<accession>A0A892ICD0</accession>
<keyword evidence="5" id="KW-1185">Reference proteome</keyword>
<dbReference type="PANTHER" id="PTHR43861:SF1">
    <property type="entry name" value="TRANS-ACONITATE 2-METHYLTRANSFERASE"/>
    <property type="match status" value="1"/>
</dbReference>
<feature type="domain" description="Methyltransferase" evidence="3">
    <location>
        <begin position="45"/>
        <end position="138"/>
    </location>
</feature>
<proteinExistence type="predicted"/>
<dbReference type="CDD" id="cd02440">
    <property type="entry name" value="AdoMet_MTases"/>
    <property type="match status" value="1"/>
</dbReference>
<evidence type="ECO:0000256" key="1">
    <source>
        <dbReference type="ARBA" id="ARBA00022603"/>
    </source>
</evidence>
<dbReference type="GeneID" id="93129718"/>
<dbReference type="GO" id="GO:0032259">
    <property type="term" value="P:methylation"/>
    <property type="evidence" value="ECO:0007669"/>
    <property type="project" value="UniProtKB-KW"/>
</dbReference>
<dbReference type="Pfam" id="PF13649">
    <property type="entry name" value="Methyltransf_25"/>
    <property type="match status" value="1"/>
</dbReference>
<dbReference type="AlphaFoldDB" id="A0A892ICD0"/>
<dbReference type="InterPro" id="IPR041698">
    <property type="entry name" value="Methyltransf_25"/>
</dbReference>
<dbReference type="RefSeq" id="WP_006766142.1">
    <property type="nucleotide sequence ID" value="NZ_CABVPR010000031.1"/>
</dbReference>
<organism evidence="4 5">
    <name type="scientific">Burkholderia dolosa</name>
    <dbReference type="NCBI Taxonomy" id="152500"/>
    <lineage>
        <taxon>Bacteria</taxon>
        <taxon>Pseudomonadati</taxon>
        <taxon>Pseudomonadota</taxon>
        <taxon>Betaproteobacteria</taxon>
        <taxon>Burkholderiales</taxon>
        <taxon>Burkholderiaceae</taxon>
        <taxon>Burkholderia</taxon>
        <taxon>Burkholderia cepacia complex</taxon>
    </lineage>
</organism>
<protein>
    <submittedName>
        <fullName evidence="4">Class I SAM-dependent methyltransferase</fullName>
    </submittedName>
</protein>
<evidence type="ECO:0000313" key="4">
    <source>
        <dbReference type="EMBL" id="QRO79818.1"/>
    </source>
</evidence>
<dbReference type="EMBL" id="CP069483">
    <property type="protein sequence ID" value="QRO79818.1"/>
    <property type="molecule type" value="Genomic_DNA"/>
</dbReference>
<sequence length="249" mass="28300">MTQIHESQFDDLANLYEDMSSWPFRRDIEIPSVMQLLGGVQGLDVLDFGCGSAFYSRMLKARGARRVVGYDEAGGMLRYAQRREEKERLGIEFTTALTPNFDRQFDLVLAVYVLPYASTEQMLHAMCARIGKLLRPGGRLVTLPIHPAYEPRPEYYEPYGFRLRAANDDPYTEGGEVCLELCRQHYEANVSAWYWSVAAFERALKAAGFASVDWKDPVPPGMQSVDTAPEELKAYLRKPHSILMDCRLA</sequence>
<evidence type="ECO:0000259" key="3">
    <source>
        <dbReference type="Pfam" id="PF13649"/>
    </source>
</evidence>
<dbReference type="Gene3D" id="3.40.50.150">
    <property type="entry name" value="Vaccinia Virus protein VP39"/>
    <property type="match status" value="1"/>
</dbReference>
<dbReference type="Proteomes" id="UP000625568">
    <property type="component" value="Chromosome 2"/>
</dbReference>
<dbReference type="GO" id="GO:0008168">
    <property type="term" value="F:methyltransferase activity"/>
    <property type="evidence" value="ECO:0007669"/>
    <property type="project" value="UniProtKB-KW"/>
</dbReference>